<dbReference type="Gene3D" id="1.10.45.10">
    <property type="entry name" value="Vanillyl-alcohol Oxidase, Chain A, domain 4"/>
    <property type="match status" value="1"/>
</dbReference>
<dbReference type="InterPro" id="IPR036318">
    <property type="entry name" value="FAD-bd_PCMH-like_sf"/>
</dbReference>
<dbReference type="SUPFAM" id="SSF56176">
    <property type="entry name" value="FAD-binding/transporter-associated domain-like"/>
    <property type="match status" value="1"/>
</dbReference>
<accession>A0A2T0QFH0</accession>
<dbReference type="Gene3D" id="3.30.70.2740">
    <property type="match status" value="1"/>
</dbReference>
<feature type="domain" description="FAD-binding PCMH-type" evidence="5">
    <location>
        <begin position="38"/>
        <end position="215"/>
    </location>
</feature>
<evidence type="ECO:0000313" key="6">
    <source>
        <dbReference type="EMBL" id="PRY02669.1"/>
    </source>
</evidence>
<dbReference type="Gene3D" id="3.30.465.10">
    <property type="match status" value="1"/>
</dbReference>
<dbReference type="GO" id="GO:0016491">
    <property type="term" value="F:oxidoreductase activity"/>
    <property type="evidence" value="ECO:0007669"/>
    <property type="project" value="UniProtKB-KW"/>
</dbReference>
<dbReference type="InterPro" id="IPR016171">
    <property type="entry name" value="Vanillyl_alc_oxidase_C-sub2"/>
</dbReference>
<dbReference type="AlphaFoldDB" id="A0A2T0QFH0"/>
<comment type="cofactor">
    <cofactor evidence="1">
        <name>FAD</name>
        <dbReference type="ChEBI" id="CHEBI:57692"/>
    </cofactor>
</comment>
<dbReference type="InterPro" id="IPR016166">
    <property type="entry name" value="FAD-bd_PCMH"/>
</dbReference>
<dbReference type="EMBL" id="PVZC01000001">
    <property type="protein sequence ID" value="PRY02669.1"/>
    <property type="molecule type" value="Genomic_DNA"/>
</dbReference>
<sequence length="485" mass="50417">MTDLAPLVPRLRAICGDDGVVTDETRRRTYESDGLTYHAAVPGLVVLPTTTEQVAAVVRLCGEHGVPFVARGSGTGLSAGALPLPEGVLIVTSRMRRVLRVDPVEQLAVVEPGVFNLAVTTAAAPYGLYYAPDPSSQQVCSVGGNVAENSGGAHCLKYGFTVNHILGLEVVTPDGEIVQLGGGPDAPGYDLVGAFVGSEGTLGIATKITVRLLRTPETVRTLLAAFRSTDEGGVAVSSVIGAGVLPAAIEMMDALAIEAAEAAVACGYPEGAGAVLIIELDGPAADVEHEFAEVERLCREAGAFEVRIAADAEERARIWKGRKSAFAAVGRISPAYIVQDGVVPRTALPEVLRRIAELSARSGIRVANVFHAGDGNLHPLVLFDDAEPGAGERAAEVSGAILDLCIEHGGSITGEHGVGADKAKHMPAMFSADDLDTMQLLRCAIDPRSLSNPGKVFPTPRLCGEVPGVRRGVHPLVASGQAEQF</sequence>
<protein>
    <submittedName>
        <fullName evidence="6">Glycolate oxidase</fullName>
    </submittedName>
</protein>
<organism evidence="6 7">
    <name type="scientific">Allonocardiopsis opalescens</name>
    <dbReference type="NCBI Taxonomy" id="1144618"/>
    <lineage>
        <taxon>Bacteria</taxon>
        <taxon>Bacillati</taxon>
        <taxon>Actinomycetota</taxon>
        <taxon>Actinomycetes</taxon>
        <taxon>Streptosporangiales</taxon>
        <taxon>Allonocardiopsis</taxon>
    </lineage>
</organism>
<keyword evidence="2" id="KW-0285">Flavoprotein</keyword>
<gene>
    <name evidence="6" type="ORF">CLV72_1011272</name>
</gene>
<dbReference type="InterPro" id="IPR016169">
    <property type="entry name" value="FAD-bd_PCMH_sub2"/>
</dbReference>
<dbReference type="InterPro" id="IPR004113">
    <property type="entry name" value="FAD-bd_oxidored_4_C"/>
</dbReference>
<dbReference type="InterPro" id="IPR016164">
    <property type="entry name" value="FAD-linked_Oxase-like_C"/>
</dbReference>
<dbReference type="PANTHER" id="PTHR42934:SF1">
    <property type="entry name" value="GLYCOLATE OXIDASE SUBUNIT GLCD"/>
    <property type="match status" value="1"/>
</dbReference>
<comment type="caution">
    <text evidence="6">The sequence shown here is derived from an EMBL/GenBank/DDBJ whole genome shotgun (WGS) entry which is preliminary data.</text>
</comment>
<dbReference type="Pfam" id="PF01565">
    <property type="entry name" value="FAD_binding_4"/>
    <property type="match status" value="1"/>
</dbReference>
<name>A0A2T0QFH0_9ACTN</name>
<dbReference type="GO" id="GO:0071949">
    <property type="term" value="F:FAD binding"/>
    <property type="evidence" value="ECO:0007669"/>
    <property type="project" value="InterPro"/>
</dbReference>
<reference evidence="6 7" key="1">
    <citation type="submission" date="2018-03" db="EMBL/GenBank/DDBJ databases">
        <title>Genomic Encyclopedia of Archaeal and Bacterial Type Strains, Phase II (KMG-II): from individual species to whole genera.</title>
        <authorList>
            <person name="Goeker M."/>
        </authorList>
    </citation>
    <scope>NUCLEOTIDE SEQUENCE [LARGE SCALE GENOMIC DNA]</scope>
    <source>
        <strain evidence="6 7">DSM 45601</strain>
    </source>
</reference>
<dbReference type="Pfam" id="PF02913">
    <property type="entry name" value="FAD-oxidase_C"/>
    <property type="match status" value="1"/>
</dbReference>
<dbReference type="OrthoDB" id="9770306at2"/>
<evidence type="ECO:0000313" key="7">
    <source>
        <dbReference type="Proteomes" id="UP000237846"/>
    </source>
</evidence>
<dbReference type="SUPFAM" id="SSF55103">
    <property type="entry name" value="FAD-linked oxidases, C-terminal domain"/>
    <property type="match status" value="1"/>
</dbReference>
<evidence type="ECO:0000256" key="4">
    <source>
        <dbReference type="ARBA" id="ARBA00023002"/>
    </source>
</evidence>
<keyword evidence="7" id="KW-1185">Reference proteome</keyword>
<dbReference type="InterPro" id="IPR051914">
    <property type="entry name" value="FAD-linked_OxidoTrans_Type4"/>
</dbReference>
<evidence type="ECO:0000256" key="3">
    <source>
        <dbReference type="ARBA" id="ARBA00022827"/>
    </source>
</evidence>
<dbReference type="RefSeq" id="WP_106240646.1">
    <property type="nucleotide sequence ID" value="NZ_PVZC01000001.1"/>
</dbReference>
<evidence type="ECO:0000256" key="2">
    <source>
        <dbReference type="ARBA" id="ARBA00022630"/>
    </source>
</evidence>
<dbReference type="PROSITE" id="PS51387">
    <property type="entry name" value="FAD_PCMH"/>
    <property type="match status" value="1"/>
</dbReference>
<dbReference type="InterPro" id="IPR006094">
    <property type="entry name" value="Oxid_FAD_bind_N"/>
</dbReference>
<dbReference type="Proteomes" id="UP000237846">
    <property type="component" value="Unassembled WGS sequence"/>
</dbReference>
<proteinExistence type="predicted"/>
<keyword evidence="4" id="KW-0560">Oxidoreductase</keyword>
<evidence type="ECO:0000256" key="1">
    <source>
        <dbReference type="ARBA" id="ARBA00001974"/>
    </source>
</evidence>
<dbReference type="PANTHER" id="PTHR42934">
    <property type="entry name" value="GLYCOLATE OXIDASE SUBUNIT GLCD"/>
    <property type="match status" value="1"/>
</dbReference>
<keyword evidence="3" id="KW-0274">FAD</keyword>
<evidence type="ECO:0000259" key="5">
    <source>
        <dbReference type="PROSITE" id="PS51387"/>
    </source>
</evidence>